<gene>
    <name evidence="1" type="ORF">NE237_026409</name>
</gene>
<dbReference type="Proteomes" id="UP001141806">
    <property type="component" value="Unassembled WGS sequence"/>
</dbReference>
<proteinExistence type="predicted"/>
<dbReference type="AlphaFoldDB" id="A0A9Q0K2P6"/>
<keyword evidence="2" id="KW-1185">Reference proteome</keyword>
<organism evidence="1 2">
    <name type="scientific">Protea cynaroides</name>
    <dbReference type="NCBI Taxonomy" id="273540"/>
    <lineage>
        <taxon>Eukaryota</taxon>
        <taxon>Viridiplantae</taxon>
        <taxon>Streptophyta</taxon>
        <taxon>Embryophyta</taxon>
        <taxon>Tracheophyta</taxon>
        <taxon>Spermatophyta</taxon>
        <taxon>Magnoliopsida</taxon>
        <taxon>Proteales</taxon>
        <taxon>Proteaceae</taxon>
        <taxon>Protea</taxon>
    </lineage>
</organism>
<evidence type="ECO:0000313" key="2">
    <source>
        <dbReference type="Proteomes" id="UP001141806"/>
    </source>
</evidence>
<protein>
    <submittedName>
        <fullName evidence="1">Uncharacterized protein</fullName>
    </submittedName>
</protein>
<accession>A0A9Q0K2P6</accession>
<evidence type="ECO:0000313" key="1">
    <source>
        <dbReference type="EMBL" id="KAJ4959298.1"/>
    </source>
</evidence>
<sequence length="111" mass="13169">MLETGPFDWYQHYSALHPFVRKYILSSSRVLMLGQALSTRPDIMPTVYCQELAKLQNICIRGRHFLLSLQFWWHDTNFFFFDCRHQLSLSHLCRSMPRDANKVILVEFTSA</sequence>
<name>A0A9Q0K2P6_9MAGN</name>
<dbReference type="EMBL" id="JAMYWD010000010">
    <property type="protein sequence ID" value="KAJ4959298.1"/>
    <property type="molecule type" value="Genomic_DNA"/>
</dbReference>
<reference evidence="1" key="1">
    <citation type="journal article" date="2023" name="Plant J.">
        <title>The genome of the king protea, Protea cynaroides.</title>
        <authorList>
            <person name="Chang J."/>
            <person name="Duong T.A."/>
            <person name="Schoeman C."/>
            <person name="Ma X."/>
            <person name="Roodt D."/>
            <person name="Barker N."/>
            <person name="Li Z."/>
            <person name="Van de Peer Y."/>
            <person name="Mizrachi E."/>
        </authorList>
    </citation>
    <scope>NUCLEOTIDE SEQUENCE</scope>
    <source>
        <tissue evidence="1">Young leaves</tissue>
    </source>
</reference>
<dbReference type="OrthoDB" id="411785at2759"/>
<comment type="caution">
    <text evidence="1">The sequence shown here is derived from an EMBL/GenBank/DDBJ whole genome shotgun (WGS) entry which is preliminary data.</text>
</comment>